<proteinExistence type="predicted"/>
<reference evidence="1" key="1">
    <citation type="submission" date="2016-10" db="EMBL/GenBank/DDBJ databases">
        <title>Sequence of Gallionella enrichment culture.</title>
        <authorList>
            <person name="Poehlein A."/>
            <person name="Muehling M."/>
            <person name="Daniel R."/>
        </authorList>
    </citation>
    <scope>NUCLEOTIDE SEQUENCE</scope>
</reference>
<dbReference type="EMBL" id="MLJW01000274">
    <property type="protein sequence ID" value="OIQ90962.1"/>
    <property type="molecule type" value="Genomic_DNA"/>
</dbReference>
<organism evidence="1">
    <name type="scientific">mine drainage metagenome</name>
    <dbReference type="NCBI Taxonomy" id="410659"/>
    <lineage>
        <taxon>unclassified sequences</taxon>
        <taxon>metagenomes</taxon>
        <taxon>ecological metagenomes</taxon>
    </lineage>
</organism>
<name>A0A1J5R6D2_9ZZZZ</name>
<gene>
    <name evidence="1" type="ORF">GALL_271020</name>
</gene>
<dbReference type="AlphaFoldDB" id="A0A1J5R6D2"/>
<evidence type="ECO:0000313" key="1">
    <source>
        <dbReference type="EMBL" id="OIQ90962.1"/>
    </source>
</evidence>
<protein>
    <submittedName>
        <fullName evidence="1">Uncharacterized protein</fullName>
    </submittedName>
</protein>
<sequence length="48" mass="5323">MPEWIIDAGMAAALVALAWVIWRGLRAEEGRDAQRKAAWTDVDPDQDG</sequence>
<comment type="caution">
    <text evidence="1">The sequence shown here is derived from an EMBL/GenBank/DDBJ whole genome shotgun (WGS) entry which is preliminary data.</text>
</comment>
<accession>A0A1J5R6D2</accession>